<protein>
    <submittedName>
        <fullName evidence="1">Uncharacterized protein</fullName>
    </submittedName>
</protein>
<accession>A0ACC2NEQ7</accession>
<proteinExistence type="predicted"/>
<comment type="caution">
    <text evidence="1">The sequence shown here is derived from an EMBL/GenBank/DDBJ whole genome shotgun (WGS) entry which is preliminary data.</text>
</comment>
<gene>
    <name evidence="1" type="ORF">QAD02_000909</name>
</gene>
<sequence length="426" mass="50414">MKSIPTIRMPFSMWHRPMLPVTLLLGLILLLVPVSEVTGHHHNRDDTASDASHHEQHRHRHHHRHYDNHENHHKRCPSHHHQDDENTIQAARSGPNLENVDEYSKFWSRHEPETQNRHDRLGTMAHRHSGHHLKVKPLSKEGEEISEEVDVDDPRWQEVRKPWKKNQDEEVDRDELFAQQYSRKRQNKVAKVRSRHRQQVWRPNHQNDFEDNDRDDNEFQEDDLNNEQENYARKLNQQDESSFQKSRVSSKLSDWHQRTRIRKPETTTARIDNELIRDGLEDEEQEDEDDVWLDVEQEDEGEMDNDFYENDEPVLDTRPPLKTYDDIIRRLTEGRVTSTSTQSPKKFHRGFQAHLKWDSHENLRHNSGESNSPRVLKFIDGSLATAESRTQPGKRHDSTMQKKKVEELEQNSESSGVANTVSSVVF</sequence>
<keyword evidence="2" id="KW-1185">Reference proteome</keyword>
<name>A0ACC2NEQ7_9HYME</name>
<dbReference type="Proteomes" id="UP001239111">
    <property type="component" value="Chromosome 3"/>
</dbReference>
<organism evidence="1 2">
    <name type="scientific">Eretmocerus hayati</name>
    <dbReference type="NCBI Taxonomy" id="131215"/>
    <lineage>
        <taxon>Eukaryota</taxon>
        <taxon>Metazoa</taxon>
        <taxon>Ecdysozoa</taxon>
        <taxon>Arthropoda</taxon>
        <taxon>Hexapoda</taxon>
        <taxon>Insecta</taxon>
        <taxon>Pterygota</taxon>
        <taxon>Neoptera</taxon>
        <taxon>Endopterygota</taxon>
        <taxon>Hymenoptera</taxon>
        <taxon>Apocrita</taxon>
        <taxon>Proctotrupomorpha</taxon>
        <taxon>Chalcidoidea</taxon>
        <taxon>Aphelinidae</taxon>
        <taxon>Aphelininae</taxon>
        <taxon>Eretmocerus</taxon>
    </lineage>
</organism>
<evidence type="ECO:0000313" key="1">
    <source>
        <dbReference type="EMBL" id="KAJ8669650.1"/>
    </source>
</evidence>
<dbReference type="EMBL" id="CM056743">
    <property type="protein sequence ID" value="KAJ8669650.1"/>
    <property type="molecule type" value="Genomic_DNA"/>
</dbReference>
<reference evidence="1" key="1">
    <citation type="submission" date="2023-04" db="EMBL/GenBank/DDBJ databases">
        <title>A chromosome-level genome assembly of the parasitoid wasp Eretmocerus hayati.</title>
        <authorList>
            <person name="Zhong Y."/>
            <person name="Liu S."/>
            <person name="Liu Y."/>
        </authorList>
    </citation>
    <scope>NUCLEOTIDE SEQUENCE</scope>
    <source>
        <strain evidence="1">ZJU_SS_LIU_2023</strain>
    </source>
</reference>
<evidence type="ECO:0000313" key="2">
    <source>
        <dbReference type="Proteomes" id="UP001239111"/>
    </source>
</evidence>